<evidence type="ECO:0000313" key="3">
    <source>
        <dbReference type="Proteomes" id="UP001212189"/>
    </source>
</evidence>
<keyword evidence="3" id="KW-1185">Reference proteome</keyword>
<evidence type="ECO:0000313" key="2">
    <source>
        <dbReference type="EMBL" id="WBE24339.1"/>
    </source>
</evidence>
<dbReference type="AlphaFoldDB" id="A0AAF0AHV5"/>
<dbReference type="Pfam" id="PF16234">
    <property type="entry name" value="DUF4892"/>
    <property type="match status" value="1"/>
</dbReference>
<proteinExistence type="predicted"/>
<name>A0AAF0AHV5_9GAMM</name>
<reference evidence="2 3" key="1">
    <citation type="submission" date="2022-12" db="EMBL/GenBank/DDBJ databases">
        <title>Coexistence and Characterization of a Novel Tigecycline Resistance gene tet(X) variant and blaNDM-1 in a Pseudomonas caeni Isolate of Chicken Origin.</title>
        <authorList>
            <person name="Lu X."/>
            <person name="Zhang L."/>
            <person name="Li R."/>
            <person name="Wang Z."/>
        </authorList>
    </citation>
    <scope>NUCLEOTIDE SEQUENCE [LARGE SCALE GENOMIC DNA]</scope>
    <source>
        <strain evidence="2 3">CE14</strain>
    </source>
</reference>
<keyword evidence="1" id="KW-0732">Signal</keyword>
<accession>A0AAF0AHV5</accession>
<dbReference type="KEGG" id="dce:O6P33_08095"/>
<dbReference type="InterPro" id="IPR032608">
    <property type="entry name" value="DUF4892"/>
</dbReference>
<dbReference type="EMBL" id="CP114976">
    <property type="protein sequence ID" value="WBE24339.1"/>
    <property type="molecule type" value="Genomic_DNA"/>
</dbReference>
<dbReference type="RefSeq" id="WP_269817281.1">
    <property type="nucleotide sequence ID" value="NZ_CP114976.1"/>
</dbReference>
<feature type="chain" id="PRO_5042214870" evidence="1">
    <location>
        <begin position="22"/>
        <end position="271"/>
    </location>
</feature>
<protein>
    <submittedName>
        <fullName evidence="2">DUF4892 domain-containing protein</fullName>
    </submittedName>
</protein>
<dbReference type="Proteomes" id="UP001212189">
    <property type="component" value="Chromosome"/>
</dbReference>
<sequence length="271" mass="30339">MHNWMLTAVVTALLASLSSMAAADTFAELLALESLRDAKVITQEQQANLEKIYPQGSVRRISGKMRYSGEVLVRGAVEVLTVQLAPTHEALDAFTASREMLQNQQAELLYWCMARECGPSNLWANQVFANARLYGPDDRQAYALFRLGGDEQATLVALYAITRGNGRGFLHAEYFQSEQLPANLLPTAPTLERQLSSDERLHLPHLTDLPDPVWTKILVRALNRNSTMRISMAGEHAQEWYDAMVEQGLRASRVELEAEYSKPGLLLQRLP</sequence>
<evidence type="ECO:0000256" key="1">
    <source>
        <dbReference type="SAM" id="SignalP"/>
    </source>
</evidence>
<feature type="signal peptide" evidence="1">
    <location>
        <begin position="1"/>
        <end position="21"/>
    </location>
</feature>
<gene>
    <name evidence="2" type="ORF">O6P33_08095</name>
</gene>
<organism evidence="2 3">
    <name type="scientific">Denitrificimonas caeni</name>
    <dbReference type="NCBI Taxonomy" id="521720"/>
    <lineage>
        <taxon>Bacteria</taxon>
        <taxon>Pseudomonadati</taxon>
        <taxon>Pseudomonadota</taxon>
        <taxon>Gammaproteobacteria</taxon>
        <taxon>Pseudomonadales</taxon>
        <taxon>Pseudomonadaceae</taxon>
        <taxon>Denitrificimonas</taxon>
    </lineage>
</organism>